<reference evidence="1" key="1">
    <citation type="submission" date="2016-12" db="EMBL/GenBank/DDBJ databases">
        <title>Discovery of methanogenic haloarchaea.</title>
        <authorList>
            <person name="Sorokin D.Y."/>
            <person name="Makarova K.S."/>
            <person name="Abbas B."/>
            <person name="Ferrer M."/>
            <person name="Golyshin P.N."/>
        </authorList>
    </citation>
    <scope>NUCLEOTIDE SEQUENCE [LARGE SCALE GENOMIC DNA]</scope>
    <source>
        <strain evidence="1">HMET1</strain>
    </source>
</reference>
<proteinExistence type="predicted"/>
<evidence type="ECO:0000313" key="2">
    <source>
        <dbReference type="Proteomes" id="UP000185744"/>
    </source>
</evidence>
<evidence type="ECO:0000313" key="1">
    <source>
        <dbReference type="EMBL" id="OKY77919.1"/>
    </source>
</evidence>
<protein>
    <submittedName>
        <fullName evidence="1">IS605 OrfB-like transposable element containing RNAse H-like and Zn finger domain</fullName>
    </submittedName>
</protein>
<sequence>MIGGGKKGGWGRAHKKLRDVRSDFLHKLSRAYVDRYDVVAVGGLRIVKTYYRVRSVR</sequence>
<accession>A0A1Q6DU65</accession>
<comment type="caution">
    <text evidence="1">The sequence shown here is derived from an EMBL/GenBank/DDBJ whole genome shotgun (WGS) entry which is preliminary data.</text>
</comment>
<dbReference type="STRING" id="1903181.BTN85_0396"/>
<name>A0A1Q6DU65_METT1</name>
<gene>
    <name evidence="1" type="ORF">BTN85_0396</name>
</gene>
<keyword evidence="2" id="KW-1185">Reference proteome</keyword>
<dbReference type="Proteomes" id="UP000185744">
    <property type="component" value="Unassembled WGS sequence"/>
</dbReference>
<dbReference type="InParanoid" id="A0A1Q6DU65"/>
<dbReference type="EMBL" id="MSDW01000001">
    <property type="protein sequence ID" value="OKY77919.1"/>
    <property type="molecule type" value="Genomic_DNA"/>
</dbReference>
<organism evidence="1 2">
    <name type="scientific">Methanohalarchaeum thermophilum</name>
    <dbReference type="NCBI Taxonomy" id="1903181"/>
    <lineage>
        <taxon>Archaea</taxon>
        <taxon>Methanobacteriati</taxon>
        <taxon>Methanobacteriota</taxon>
        <taxon>Methanonatronarchaeia</taxon>
        <taxon>Methanonatronarchaeales</taxon>
        <taxon>Methanonatronarchaeaceae</taxon>
        <taxon>Candidatus Methanohalarchaeum</taxon>
    </lineage>
</organism>
<dbReference type="AlphaFoldDB" id="A0A1Q6DU65"/>